<dbReference type="AlphaFoldDB" id="A0A9X1R5I1"/>
<gene>
    <name evidence="2" type="ORF">K8344_13375</name>
</gene>
<dbReference type="InterPro" id="IPR000305">
    <property type="entry name" value="GIY-YIG_endonuc"/>
</dbReference>
<sequence>MKEHYVYIHLNPKTNEIFYVGKGKGHRKSSKTGRNRKWNEYVQKLNGQFKILVLQNNLTEIEALELEKKIIRKIDWHYDDLTTNVTDSFPDLEDAPTIQIVFGEVNQSTKSNEYIPKFRFQNLSDSEIISTLLDFPNELKIKKLSAEFEQVCEYFHENWDELEEIDEDIFFDIEGVIDTIEDLLTEYKSSEKNNLTDFITDLKREKIEIEIIQEDNPKGKQKEFLINLLKWIENVVEK</sequence>
<dbReference type="EMBL" id="JAIRBB010000020">
    <property type="protein sequence ID" value="MCG2432112.1"/>
    <property type="molecule type" value="Genomic_DNA"/>
</dbReference>
<keyword evidence="3" id="KW-1185">Reference proteome</keyword>
<organism evidence="2 3">
    <name type="scientific">Aequorivita xiaoshiensis</name>
    <dbReference type="NCBI Taxonomy" id="2874476"/>
    <lineage>
        <taxon>Bacteria</taxon>
        <taxon>Pseudomonadati</taxon>
        <taxon>Bacteroidota</taxon>
        <taxon>Flavobacteriia</taxon>
        <taxon>Flavobacteriales</taxon>
        <taxon>Flavobacteriaceae</taxon>
        <taxon>Aequorivita</taxon>
    </lineage>
</organism>
<dbReference type="PROSITE" id="PS50164">
    <property type="entry name" value="GIY_YIG"/>
    <property type="match status" value="1"/>
</dbReference>
<feature type="domain" description="GIY-YIG" evidence="1">
    <location>
        <begin position="2"/>
        <end position="80"/>
    </location>
</feature>
<comment type="caution">
    <text evidence="2">The sequence shown here is derived from an EMBL/GenBank/DDBJ whole genome shotgun (WGS) entry which is preliminary data.</text>
</comment>
<dbReference type="RefSeq" id="WP_237609180.1">
    <property type="nucleotide sequence ID" value="NZ_JAIRBB010000020.1"/>
</dbReference>
<dbReference type="Proteomes" id="UP001139462">
    <property type="component" value="Unassembled WGS sequence"/>
</dbReference>
<accession>A0A9X1R5I1</accession>
<proteinExistence type="predicted"/>
<protein>
    <recommendedName>
        <fullName evidence="1">GIY-YIG domain-containing protein</fullName>
    </recommendedName>
</protein>
<name>A0A9X1R5I1_9FLAO</name>
<evidence type="ECO:0000259" key="1">
    <source>
        <dbReference type="PROSITE" id="PS50164"/>
    </source>
</evidence>
<evidence type="ECO:0000313" key="2">
    <source>
        <dbReference type="EMBL" id="MCG2432112.1"/>
    </source>
</evidence>
<reference evidence="2" key="1">
    <citation type="submission" date="2021-09" db="EMBL/GenBank/DDBJ databases">
        <title>Genome of Aequorivita sp. strain F64183.</title>
        <authorList>
            <person name="Wang Y."/>
        </authorList>
    </citation>
    <scope>NUCLEOTIDE SEQUENCE</scope>
    <source>
        <strain evidence="2">F64183</strain>
    </source>
</reference>
<evidence type="ECO:0000313" key="3">
    <source>
        <dbReference type="Proteomes" id="UP001139462"/>
    </source>
</evidence>